<evidence type="ECO:0000313" key="2">
    <source>
        <dbReference type="Proteomes" id="UP001497535"/>
    </source>
</evidence>
<reference evidence="1" key="1">
    <citation type="submission" date="2023-11" db="EMBL/GenBank/DDBJ databases">
        <authorList>
            <person name="Poullet M."/>
        </authorList>
    </citation>
    <scope>NUCLEOTIDE SEQUENCE</scope>
    <source>
        <strain evidence="1">E1834</strain>
    </source>
</reference>
<comment type="caution">
    <text evidence="1">The sequence shown here is derived from an EMBL/GenBank/DDBJ whole genome shotgun (WGS) entry which is preliminary data.</text>
</comment>
<name>A0ACB1ALZ6_MELEN</name>
<protein>
    <submittedName>
        <fullName evidence="1">Uncharacterized protein</fullName>
    </submittedName>
</protein>
<proteinExistence type="predicted"/>
<dbReference type="EMBL" id="CAVMJV010000095">
    <property type="protein sequence ID" value="CAK5093403.1"/>
    <property type="molecule type" value="Genomic_DNA"/>
</dbReference>
<sequence>MLTHRGSYFAFFNKSLTPYSPLPNLLFSLCWIFFFPLCLIHCSTFLAFLFKIIGLLLCWGWSFF</sequence>
<keyword evidence="2" id="KW-1185">Reference proteome</keyword>
<evidence type="ECO:0000313" key="1">
    <source>
        <dbReference type="EMBL" id="CAK5093403.1"/>
    </source>
</evidence>
<dbReference type="Proteomes" id="UP001497535">
    <property type="component" value="Unassembled WGS sequence"/>
</dbReference>
<accession>A0ACB1ALZ6</accession>
<gene>
    <name evidence="1" type="ORF">MENTE1834_LOCUS40363</name>
</gene>
<organism evidence="1 2">
    <name type="scientific">Meloidogyne enterolobii</name>
    <name type="common">Root-knot nematode worm</name>
    <name type="synonym">Meloidogyne mayaguensis</name>
    <dbReference type="NCBI Taxonomy" id="390850"/>
    <lineage>
        <taxon>Eukaryota</taxon>
        <taxon>Metazoa</taxon>
        <taxon>Ecdysozoa</taxon>
        <taxon>Nematoda</taxon>
        <taxon>Chromadorea</taxon>
        <taxon>Rhabditida</taxon>
        <taxon>Tylenchina</taxon>
        <taxon>Tylenchomorpha</taxon>
        <taxon>Tylenchoidea</taxon>
        <taxon>Meloidogynidae</taxon>
        <taxon>Meloidogyninae</taxon>
        <taxon>Meloidogyne</taxon>
    </lineage>
</organism>